<feature type="region of interest" description="Disordered" evidence="1">
    <location>
        <begin position="631"/>
        <end position="678"/>
    </location>
</feature>
<keyword evidence="3" id="KW-0547">Nucleotide-binding</keyword>
<reference evidence="3 4" key="1">
    <citation type="submission" date="2018-11" db="EMBL/GenBank/DDBJ databases">
        <title>Sequencing the genomes of 1000 actinobacteria strains.</title>
        <authorList>
            <person name="Klenk H.-P."/>
        </authorList>
    </citation>
    <scope>NUCLEOTIDE SEQUENCE [LARGE SCALE GENOMIC DNA]</scope>
    <source>
        <strain evidence="3 4">DSM 14418</strain>
    </source>
</reference>
<organism evidence="3 4">
    <name type="scientific">Georgenia muralis</name>
    <dbReference type="NCBI Taxonomy" id="154117"/>
    <lineage>
        <taxon>Bacteria</taxon>
        <taxon>Bacillati</taxon>
        <taxon>Actinomycetota</taxon>
        <taxon>Actinomycetes</taxon>
        <taxon>Micrococcales</taxon>
        <taxon>Bogoriellaceae</taxon>
        <taxon>Georgenia</taxon>
    </lineage>
</organism>
<evidence type="ECO:0000256" key="1">
    <source>
        <dbReference type="SAM" id="MobiDB-lite"/>
    </source>
</evidence>
<evidence type="ECO:0000313" key="3">
    <source>
        <dbReference type="EMBL" id="RPF26431.1"/>
    </source>
</evidence>
<sequence length="778" mass="79450">MSRTTGDADPRTPGPRSATTEQLATALAARTDAEIADLLAARPDLAAPPSLTAMAARAVSRPSVERALALLDATELAVAEAAVALAPVRRPTAAALTRATGLPAQAAHARLHDLALLVKDLPVAALAEALGPHPAGLGPALGELEALLGPAAAPTTRAALRTAMTGAPESAVRTLEAMTWGPPVGTAATLPEGAAWLVARGVLRALSPTQVVLPREVALAARGGLTHPVPPAAPDLGDARHVPPHVVAAEGARAAEEVVRLVVALLQAWQHSPATVLRAGGVGVREVRRTAASLQVGEGDVALLAELAGMAGLLTQDGDEQVAWAPARTTADFLEDTVTERWAALAAAWLGSARTPWLVGTRSEQGTLRAVLEPTLERGWAAGLRTRVLAALASLPVGTAPTAAQVRALLAWERPRATAPEPTVAAVLAEAERIGLTGAGALTPAGRALLDGAPADDVAAALADALPEAVGELLVQGDLTAVVPGRAVPELADLLGLCAAVESRGSALTVRFTAESLRHALDTGYGADELLAGLAAYSRTPLPQPLEYLVRDTARRHGQVRVGAAGAYLRVDDAGAVAGLLGDPALRGLRLRTIAPTVLVSPAHPGDVLDVLREAGLAPVLEGSDGAVVLDVGPRGTPGGAPRRGGRVGRGSRRTAGLPTYPGAAPTTYLRRTSPTELGPVVARMRAGEEQARRDAARHAGDAPPATDPVHALAVLREAARAGTPVEMVVVGALGKPERRRVQPVSVDGGRVRATDLERDTELTVAVHRISAVAPAAR</sequence>
<dbReference type="Pfam" id="PF13625">
    <property type="entry name" value="Helicase_C_3"/>
    <property type="match status" value="1"/>
</dbReference>
<proteinExistence type="predicted"/>
<evidence type="ECO:0000259" key="2">
    <source>
        <dbReference type="Pfam" id="PF13625"/>
    </source>
</evidence>
<keyword evidence="3" id="KW-0067">ATP-binding</keyword>
<feature type="compositionally biased region" description="Basic residues" evidence="1">
    <location>
        <begin position="644"/>
        <end position="653"/>
    </location>
</feature>
<feature type="domain" description="Helicase XPB/Ssl2 N-terminal" evidence="2">
    <location>
        <begin position="473"/>
        <end position="595"/>
    </location>
</feature>
<name>A0A3N5A3Q1_9MICO</name>
<accession>A0A3N5A3Q1</accession>
<evidence type="ECO:0000313" key="4">
    <source>
        <dbReference type="Proteomes" id="UP000280726"/>
    </source>
</evidence>
<comment type="caution">
    <text evidence="3">The sequence shown here is derived from an EMBL/GenBank/DDBJ whole genome shotgun (WGS) entry which is preliminary data.</text>
</comment>
<dbReference type="InterPro" id="IPR032830">
    <property type="entry name" value="XPB/Ssl2_N"/>
</dbReference>
<dbReference type="AlphaFoldDB" id="A0A3N5A3Q1"/>
<dbReference type="OrthoDB" id="3415124at2"/>
<keyword evidence="3" id="KW-0378">Hydrolase</keyword>
<keyword evidence="3" id="KW-0347">Helicase</keyword>
<keyword evidence="4" id="KW-1185">Reference proteome</keyword>
<dbReference type="RefSeq" id="WP_123914995.1">
    <property type="nucleotide sequence ID" value="NZ_RKRA01000001.1"/>
</dbReference>
<protein>
    <submittedName>
        <fullName evidence="3">XPB/Ssl2-like helicase family protein</fullName>
    </submittedName>
</protein>
<dbReference type="EMBL" id="RKRA01000001">
    <property type="protein sequence ID" value="RPF26431.1"/>
    <property type="molecule type" value="Genomic_DNA"/>
</dbReference>
<gene>
    <name evidence="3" type="ORF">EDD32_0871</name>
</gene>
<dbReference type="Proteomes" id="UP000280726">
    <property type="component" value="Unassembled WGS sequence"/>
</dbReference>
<dbReference type="GO" id="GO:0004386">
    <property type="term" value="F:helicase activity"/>
    <property type="evidence" value="ECO:0007669"/>
    <property type="project" value="UniProtKB-KW"/>
</dbReference>